<dbReference type="InterPro" id="IPR007320">
    <property type="entry name" value="PDCD2_C"/>
</dbReference>
<dbReference type="PANTHER" id="PTHR46421:SF1">
    <property type="entry name" value="PROGRAMMED CELL DEATH PROTEIN 2-LIKE"/>
    <property type="match status" value="1"/>
</dbReference>
<evidence type="ECO:0000313" key="3">
    <source>
        <dbReference type="Proteomes" id="UP001153737"/>
    </source>
</evidence>
<reference evidence="2" key="1">
    <citation type="submission" date="2022-01" db="EMBL/GenBank/DDBJ databases">
        <authorList>
            <person name="King R."/>
        </authorList>
    </citation>
    <scope>NUCLEOTIDE SEQUENCE</scope>
</reference>
<dbReference type="InterPro" id="IPR052815">
    <property type="entry name" value="PDCD2-like_regulator"/>
</dbReference>
<accession>A0A9N9SDA7</accession>
<keyword evidence="3" id="KW-1185">Reference proteome</keyword>
<dbReference type="PANTHER" id="PTHR46421">
    <property type="entry name" value="PROGRAMMED CELL DEATH PROTEIN 2-LIKE"/>
    <property type="match status" value="1"/>
</dbReference>
<proteinExistence type="predicted"/>
<sequence length="270" mass="30035">MSTKSSNTQQKIVPKSMKSFMLIPILTHDVSGGAVGRLNSPAATAEIEGDEGEVVSIDTPTYPQRDITALLQEVTPLPHDICQSDSRRNQHAVHFTPYFMSVWEEGNDKYAANISDRHVKELLQEYQQKNEEITNLSSPEGGGGGDCGSEVFEKYEKSNPAHGDKMFHNFLTKIQANSGQILRYCRESTPLLLHPLTEPPFKQCPHCRGETAFEFQLLPTIISKLQLTTDAKPCARLDFGTVLVYTCRRSCWTADGAPRSEGVVVQSEVY</sequence>
<feature type="domain" description="Programmed cell death protein 2 C-terminal" evidence="1">
    <location>
        <begin position="164"/>
        <end position="266"/>
    </location>
</feature>
<dbReference type="OrthoDB" id="366284at2759"/>
<dbReference type="EMBL" id="OU896718">
    <property type="protein sequence ID" value="CAG9815255.1"/>
    <property type="molecule type" value="Genomic_DNA"/>
</dbReference>
<evidence type="ECO:0000259" key="1">
    <source>
        <dbReference type="Pfam" id="PF04194"/>
    </source>
</evidence>
<dbReference type="Proteomes" id="UP001153737">
    <property type="component" value="Chromosome 12"/>
</dbReference>
<evidence type="ECO:0000313" key="2">
    <source>
        <dbReference type="EMBL" id="CAG9815255.1"/>
    </source>
</evidence>
<dbReference type="Pfam" id="PF04194">
    <property type="entry name" value="PDCD2_C"/>
    <property type="match status" value="1"/>
</dbReference>
<name>A0A9N9SDA7_PHACE</name>
<organism evidence="2 3">
    <name type="scientific">Phaedon cochleariae</name>
    <name type="common">Mustard beetle</name>
    <dbReference type="NCBI Taxonomy" id="80249"/>
    <lineage>
        <taxon>Eukaryota</taxon>
        <taxon>Metazoa</taxon>
        <taxon>Ecdysozoa</taxon>
        <taxon>Arthropoda</taxon>
        <taxon>Hexapoda</taxon>
        <taxon>Insecta</taxon>
        <taxon>Pterygota</taxon>
        <taxon>Neoptera</taxon>
        <taxon>Endopterygota</taxon>
        <taxon>Coleoptera</taxon>
        <taxon>Polyphaga</taxon>
        <taxon>Cucujiformia</taxon>
        <taxon>Chrysomeloidea</taxon>
        <taxon>Chrysomelidae</taxon>
        <taxon>Chrysomelinae</taxon>
        <taxon>Chrysomelini</taxon>
        <taxon>Phaedon</taxon>
    </lineage>
</organism>
<dbReference type="AlphaFoldDB" id="A0A9N9SDA7"/>
<dbReference type="GO" id="GO:0005737">
    <property type="term" value="C:cytoplasm"/>
    <property type="evidence" value="ECO:0007669"/>
    <property type="project" value="InterPro"/>
</dbReference>
<reference evidence="2" key="2">
    <citation type="submission" date="2022-10" db="EMBL/GenBank/DDBJ databases">
        <authorList>
            <consortium name="ENA_rothamsted_submissions"/>
            <consortium name="culmorum"/>
            <person name="King R."/>
        </authorList>
    </citation>
    <scope>NUCLEOTIDE SEQUENCE</scope>
</reference>
<gene>
    <name evidence="2" type="ORF">PHAECO_LOCUS3265</name>
</gene>
<dbReference type="GO" id="GO:0006915">
    <property type="term" value="P:apoptotic process"/>
    <property type="evidence" value="ECO:0007669"/>
    <property type="project" value="TreeGrafter"/>
</dbReference>
<protein>
    <recommendedName>
        <fullName evidence="1">Programmed cell death protein 2 C-terminal domain-containing protein</fullName>
    </recommendedName>
</protein>